<gene>
    <name evidence="10" type="ORF">H1R19_07175</name>
</gene>
<keyword evidence="6 8" id="KW-0472">Membrane</keyword>
<evidence type="ECO:0000256" key="3">
    <source>
        <dbReference type="ARBA" id="ARBA00022692"/>
    </source>
</evidence>
<feature type="transmembrane region" description="Helical" evidence="8">
    <location>
        <begin position="202"/>
        <end position="222"/>
    </location>
</feature>
<keyword evidence="3 8" id="KW-0812">Transmembrane</keyword>
<evidence type="ECO:0000313" key="10">
    <source>
        <dbReference type="EMBL" id="QMT02897.1"/>
    </source>
</evidence>
<keyword evidence="11" id="KW-1185">Reference proteome</keyword>
<organism evidence="10 11">
    <name type="scientific">Gordonia jinghuaiqii</name>
    <dbReference type="NCBI Taxonomy" id="2758710"/>
    <lineage>
        <taxon>Bacteria</taxon>
        <taxon>Bacillati</taxon>
        <taxon>Actinomycetota</taxon>
        <taxon>Actinomycetes</taxon>
        <taxon>Mycobacteriales</taxon>
        <taxon>Gordoniaceae</taxon>
        <taxon>Gordonia</taxon>
    </lineage>
</organism>
<dbReference type="Gene3D" id="1.20.1530.20">
    <property type="match status" value="1"/>
</dbReference>
<dbReference type="GO" id="GO:0015297">
    <property type="term" value="F:antiporter activity"/>
    <property type="evidence" value="ECO:0007669"/>
    <property type="project" value="InterPro"/>
</dbReference>
<evidence type="ECO:0000256" key="1">
    <source>
        <dbReference type="ARBA" id="ARBA00004141"/>
    </source>
</evidence>
<dbReference type="InterPro" id="IPR006153">
    <property type="entry name" value="Cation/H_exchanger_TM"/>
</dbReference>
<keyword evidence="5" id="KW-0406">Ion transport</keyword>
<dbReference type="Proteomes" id="UP000515663">
    <property type="component" value="Chromosome"/>
</dbReference>
<dbReference type="GO" id="GO:1902600">
    <property type="term" value="P:proton transmembrane transport"/>
    <property type="evidence" value="ECO:0007669"/>
    <property type="project" value="InterPro"/>
</dbReference>
<dbReference type="PANTHER" id="PTHR32468:SF0">
    <property type="entry name" value="K(+)_H(+) ANTIPORTER 1"/>
    <property type="match status" value="1"/>
</dbReference>
<keyword evidence="2" id="KW-0813">Transport</keyword>
<proteinExistence type="predicted"/>
<feature type="transmembrane region" description="Helical" evidence="8">
    <location>
        <begin position="6"/>
        <end position="23"/>
    </location>
</feature>
<evidence type="ECO:0000256" key="6">
    <source>
        <dbReference type="ARBA" id="ARBA00023136"/>
    </source>
</evidence>
<keyword evidence="4 8" id="KW-1133">Transmembrane helix</keyword>
<feature type="region of interest" description="Disordered" evidence="7">
    <location>
        <begin position="682"/>
        <end position="708"/>
    </location>
</feature>
<accession>A0A7D7LUX0</accession>
<sequence>MDKHTVAFLLLDVAVIIAAARIGGMIARALRQPAVVGEIAAGIALGPSLFGLLPGSPDEWLFPADVRPLLGALAQIGLVLFMFIVGLELDMRLTRGRERAAASISVCSIVLPFGLGAALGLLLYPSHNVVDGMEIGRLGMVLFMGVAMSITAFPVLARILADRGMMRTVPGVFSLAAAAIDDIIAWTMLAFIIAVIQGGSPLAVAEIVGMTLVYAVVMFGIVRPLLAKLITWRDRAGRLTPDILAVILVGLFLSAAATDVIGIHQIFGAFMFGAVMPKTGAEQLHRDILERLEQISVLLLLPMFFVVTGLTVDLTSIGFAGLGQLALVLLVAIAGKFVGAYVGARVSAIPTRQSAAIAVLMNTRGLTELVILTAGRDLGVLSDELFAMLVVMALVTTVLTEPLLRLVYPDSVVVKDIAAAERRALAAATAPRVMVVLRDPAGTVDDLRARHRRLLDCTTGYDVVLAGLLTAPDRTAQRLEVGVPVVPDFAAIASAIEKLNLLGASLTGAGSASVLCRFSADPAADLDAMAENANADVIFLDSTNRDLAGALRAAPVAVVDEMIAAGAGPGRSTITCVAADSRSGRTAVLLAAGLALFGSRSLTVVAAGSRRRWLADLNSVVVQGVAVTVMDPRRHRADAASFTVTAGDDPASGVAAPVTVVDDTGTSEESLSDRVAMLYPAPADEAADLPAARDTPPPNITSSSPERH</sequence>
<feature type="transmembrane region" description="Helical" evidence="8">
    <location>
        <begin position="243"/>
        <end position="275"/>
    </location>
</feature>
<dbReference type="PANTHER" id="PTHR32468">
    <property type="entry name" value="CATION/H + ANTIPORTER"/>
    <property type="match status" value="1"/>
</dbReference>
<feature type="transmembrane region" description="Helical" evidence="8">
    <location>
        <begin position="101"/>
        <end position="123"/>
    </location>
</feature>
<evidence type="ECO:0000256" key="4">
    <source>
        <dbReference type="ARBA" id="ARBA00022989"/>
    </source>
</evidence>
<feature type="transmembrane region" description="Helical" evidence="8">
    <location>
        <begin position="135"/>
        <end position="160"/>
    </location>
</feature>
<feature type="transmembrane region" description="Helical" evidence="8">
    <location>
        <begin position="295"/>
        <end position="312"/>
    </location>
</feature>
<feature type="transmembrane region" description="Helical" evidence="8">
    <location>
        <begin position="319"/>
        <end position="342"/>
    </location>
</feature>
<evidence type="ECO:0000313" key="11">
    <source>
        <dbReference type="Proteomes" id="UP000515663"/>
    </source>
</evidence>
<dbReference type="InterPro" id="IPR038770">
    <property type="entry name" value="Na+/solute_symporter_sf"/>
</dbReference>
<comment type="subcellular location">
    <subcellularLocation>
        <location evidence="1">Membrane</location>
        <topology evidence="1">Multi-pass membrane protein</topology>
    </subcellularLocation>
</comment>
<feature type="transmembrane region" description="Helical" evidence="8">
    <location>
        <begin position="68"/>
        <end position="89"/>
    </location>
</feature>
<reference evidence="11" key="1">
    <citation type="submission" date="2020-07" db="EMBL/GenBank/DDBJ databases">
        <title>novel species isolated from the respiratory tract of Marmot.</title>
        <authorList>
            <person name="Zhang G."/>
        </authorList>
    </citation>
    <scope>NUCLEOTIDE SEQUENCE [LARGE SCALE GENOMIC DNA]</scope>
    <source>
        <strain evidence="11">686</strain>
    </source>
</reference>
<evidence type="ECO:0000256" key="2">
    <source>
        <dbReference type="ARBA" id="ARBA00022448"/>
    </source>
</evidence>
<dbReference type="KEGG" id="gji:H1R19_07175"/>
<dbReference type="InterPro" id="IPR050794">
    <property type="entry name" value="CPA2_transporter"/>
</dbReference>
<dbReference type="Pfam" id="PF00999">
    <property type="entry name" value="Na_H_Exchanger"/>
    <property type="match status" value="1"/>
</dbReference>
<feature type="compositionally biased region" description="Low complexity" evidence="7">
    <location>
        <begin position="682"/>
        <end position="694"/>
    </location>
</feature>
<feature type="transmembrane region" description="Helical" evidence="8">
    <location>
        <begin position="35"/>
        <end position="56"/>
    </location>
</feature>
<evidence type="ECO:0000256" key="7">
    <source>
        <dbReference type="SAM" id="MobiDB-lite"/>
    </source>
</evidence>
<evidence type="ECO:0000256" key="8">
    <source>
        <dbReference type="SAM" id="Phobius"/>
    </source>
</evidence>
<name>A0A7D7LUX0_9ACTN</name>
<evidence type="ECO:0000259" key="9">
    <source>
        <dbReference type="Pfam" id="PF00999"/>
    </source>
</evidence>
<protein>
    <submittedName>
        <fullName evidence="10">Cation:proton antiporter</fullName>
    </submittedName>
</protein>
<dbReference type="AlphaFoldDB" id="A0A7D7LUX0"/>
<evidence type="ECO:0000256" key="5">
    <source>
        <dbReference type="ARBA" id="ARBA00023065"/>
    </source>
</evidence>
<dbReference type="EMBL" id="CP059491">
    <property type="protein sequence ID" value="QMT02897.1"/>
    <property type="molecule type" value="Genomic_DNA"/>
</dbReference>
<dbReference type="GO" id="GO:0016020">
    <property type="term" value="C:membrane"/>
    <property type="evidence" value="ECO:0007669"/>
    <property type="project" value="UniProtKB-SubCell"/>
</dbReference>
<feature type="transmembrane region" description="Helical" evidence="8">
    <location>
        <begin position="172"/>
        <end position="196"/>
    </location>
</feature>
<feature type="domain" description="Cation/H+ exchanger transmembrane" evidence="9">
    <location>
        <begin position="18"/>
        <end position="403"/>
    </location>
</feature>
<dbReference type="RefSeq" id="WP_188329970.1">
    <property type="nucleotide sequence ID" value="NZ_CP059491.1"/>
</dbReference>